<organism evidence="2">
    <name type="scientific">Ananas comosus var. bracteatus</name>
    <name type="common">red pineapple</name>
    <dbReference type="NCBI Taxonomy" id="296719"/>
    <lineage>
        <taxon>Eukaryota</taxon>
        <taxon>Viridiplantae</taxon>
        <taxon>Streptophyta</taxon>
        <taxon>Embryophyta</taxon>
        <taxon>Tracheophyta</taxon>
        <taxon>Spermatophyta</taxon>
        <taxon>Magnoliopsida</taxon>
        <taxon>Liliopsida</taxon>
        <taxon>Poales</taxon>
        <taxon>Bromeliaceae</taxon>
        <taxon>Bromelioideae</taxon>
        <taxon>Ananas</taxon>
    </lineage>
</organism>
<sequence length="218" mass="24028">MPPRINHLIGDVPFLYLCQYLLQIGAFNAAADMALSWRWFPPSTNGAPLGTRALPPLAFSSLSFDAVFLLAVRRSGSLEIPSLASYSNVVCLCICLNFLILGCFDVEMWFCMRFLLPCLLFTSYSLLLSPFFEGLGPKTPKVLESWAQNQLPNSPKVLKSQAILTYAGRAVLGHGPSYPPCTAQPSHPSGSSGALRVRLRWLAGWLRCLLARRLLLDP</sequence>
<protein>
    <submittedName>
        <fullName evidence="2">Uncharacterized protein</fullName>
    </submittedName>
</protein>
<evidence type="ECO:0000313" key="2">
    <source>
        <dbReference type="EMBL" id="CAD1818731.1"/>
    </source>
</evidence>
<name>A0A6V7NJE9_ANACO</name>
<reference evidence="2" key="1">
    <citation type="submission" date="2020-07" db="EMBL/GenBank/DDBJ databases">
        <authorList>
            <person name="Lin J."/>
        </authorList>
    </citation>
    <scope>NUCLEOTIDE SEQUENCE</scope>
</reference>
<dbReference type="AlphaFoldDB" id="A0A6V7NJE9"/>
<keyword evidence="1" id="KW-1133">Transmembrane helix</keyword>
<accession>A0A6V7NJE9</accession>
<evidence type="ECO:0000256" key="1">
    <source>
        <dbReference type="SAM" id="Phobius"/>
    </source>
</evidence>
<proteinExistence type="predicted"/>
<keyword evidence="1" id="KW-0812">Transmembrane</keyword>
<feature type="transmembrane region" description="Helical" evidence="1">
    <location>
        <begin position="83"/>
        <end position="102"/>
    </location>
</feature>
<feature type="transmembrane region" description="Helical" evidence="1">
    <location>
        <begin position="12"/>
        <end position="33"/>
    </location>
</feature>
<keyword evidence="1" id="KW-0472">Membrane</keyword>
<dbReference type="EMBL" id="LR862139">
    <property type="protein sequence ID" value="CAD1818731.1"/>
    <property type="molecule type" value="Genomic_DNA"/>
</dbReference>
<gene>
    <name evidence="2" type="ORF">CB5_LOCUS1942</name>
</gene>
<feature type="transmembrane region" description="Helical" evidence="1">
    <location>
        <begin position="114"/>
        <end position="132"/>
    </location>
</feature>